<feature type="domain" description="Zn(2)-C6 fungal-type" evidence="7">
    <location>
        <begin position="18"/>
        <end position="48"/>
    </location>
</feature>
<keyword evidence="6" id="KW-0539">Nucleus</keyword>
<evidence type="ECO:0000256" key="1">
    <source>
        <dbReference type="ARBA" id="ARBA00022723"/>
    </source>
</evidence>
<gene>
    <name evidence="8" type="ORF">SEUCBS140593_007517</name>
</gene>
<keyword evidence="3" id="KW-0805">Transcription regulation</keyword>
<keyword evidence="1" id="KW-0479">Metal-binding</keyword>
<keyword evidence="5" id="KW-0804">Transcription</keyword>
<dbReference type="PRINTS" id="PR00755">
    <property type="entry name" value="AFLATOXINBRP"/>
</dbReference>
<dbReference type="Pfam" id="PF00172">
    <property type="entry name" value="Zn_clus"/>
    <property type="match status" value="1"/>
</dbReference>
<dbReference type="InterPro" id="IPR052360">
    <property type="entry name" value="Transcr_Regulatory_Proteins"/>
</dbReference>
<accession>A0ABP0CF27</accession>
<dbReference type="PROSITE" id="PS50048">
    <property type="entry name" value="ZN2_CY6_FUNGAL_2"/>
    <property type="match status" value="1"/>
</dbReference>
<dbReference type="EMBL" id="CAWUHD010000092">
    <property type="protein sequence ID" value="CAK7230237.1"/>
    <property type="molecule type" value="Genomic_DNA"/>
</dbReference>
<dbReference type="InterPro" id="IPR036864">
    <property type="entry name" value="Zn2-C6_fun-type_DNA-bd_sf"/>
</dbReference>
<keyword evidence="4" id="KW-0238">DNA-binding</keyword>
<keyword evidence="2" id="KW-0862">Zinc</keyword>
<name>A0ABP0CF27_9PEZI</name>
<evidence type="ECO:0000256" key="5">
    <source>
        <dbReference type="ARBA" id="ARBA00023163"/>
    </source>
</evidence>
<dbReference type="SUPFAM" id="SSF57701">
    <property type="entry name" value="Zn2/Cys6 DNA-binding domain"/>
    <property type="match status" value="1"/>
</dbReference>
<evidence type="ECO:0000313" key="8">
    <source>
        <dbReference type="EMBL" id="CAK7230237.1"/>
    </source>
</evidence>
<dbReference type="CDD" id="cd00067">
    <property type="entry name" value="GAL4"/>
    <property type="match status" value="1"/>
</dbReference>
<evidence type="ECO:0000313" key="9">
    <source>
        <dbReference type="Proteomes" id="UP001642482"/>
    </source>
</evidence>
<dbReference type="Pfam" id="PF11951">
    <property type="entry name" value="Fungal_trans_2"/>
    <property type="match status" value="1"/>
</dbReference>
<evidence type="ECO:0000256" key="2">
    <source>
        <dbReference type="ARBA" id="ARBA00022833"/>
    </source>
</evidence>
<evidence type="ECO:0000259" key="7">
    <source>
        <dbReference type="PROSITE" id="PS50048"/>
    </source>
</evidence>
<reference evidence="8 9" key="1">
    <citation type="submission" date="2024-01" db="EMBL/GenBank/DDBJ databases">
        <authorList>
            <person name="Allen C."/>
            <person name="Tagirdzhanova G."/>
        </authorList>
    </citation>
    <scope>NUCLEOTIDE SEQUENCE [LARGE SCALE GENOMIC DNA]</scope>
</reference>
<dbReference type="Proteomes" id="UP001642482">
    <property type="component" value="Unassembled WGS sequence"/>
</dbReference>
<keyword evidence="9" id="KW-1185">Reference proteome</keyword>
<dbReference type="SMART" id="SM00066">
    <property type="entry name" value="GAL4"/>
    <property type="match status" value="1"/>
</dbReference>
<comment type="caution">
    <text evidence="8">The sequence shown here is derived from an EMBL/GenBank/DDBJ whole genome shotgun (WGS) entry which is preliminary data.</text>
</comment>
<dbReference type="InterPro" id="IPR001138">
    <property type="entry name" value="Zn2Cys6_DnaBD"/>
</dbReference>
<protein>
    <recommendedName>
        <fullName evidence="7">Zn(2)-C6 fungal-type domain-containing protein</fullName>
    </recommendedName>
</protein>
<dbReference type="PROSITE" id="PS00463">
    <property type="entry name" value="ZN2_CY6_FUNGAL_1"/>
    <property type="match status" value="1"/>
</dbReference>
<dbReference type="PANTHER" id="PTHR36206">
    <property type="entry name" value="ASPERCRYPTIN BIOSYNTHESIS CLUSTER-SPECIFIC TRANSCRIPTION REGULATOR ATNN-RELATED"/>
    <property type="match status" value="1"/>
</dbReference>
<proteinExistence type="predicted"/>
<sequence>MDHAPKRTRESTSKVRTGCSTCKARRVKCDEAKPVCRRCAVGGRACTYTIKTTSPSRNVITVYVPPAPEPTRQPALFVSDAALDFFHHRIAASLNDRQGSGVWGHLVLQLAHAEPSIRHTVAAVSVVHQDVERSLRDPAGYVTASQDAQKKWALAAKSLSARIRDQPDAHLVPLVCCLLFTFIEFLRGHSDMAMMHIENGLQILAGHSSEMSESDRHAIEQTIRPVFMRLNVLCSLMNRETPPAYFSTADNGHDARPHDDLADAEFRLVGLLDTCIRFIGEANKKAAAFQIDIDDIVEQVRLQIRLDAWRKQLDQLVEKSKKRGTPVHETTLHRLLVHYKVVYIWLRVCTTAGEQATDAYVADFDELIQHAEHVVKSADGQPPLASLDIHILGPLFYTTMKCRHPATRRRALAILPLAPRREGIWNAHFAHATAKRVIEFEESLLDVNGLPDETVRVHGLPLPDDTSRVAVDASPSSIVSYDGHDNNVVISPVSSATLEVAFWTKPWGLTGDWQSTEVYIQP</sequence>
<dbReference type="InterPro" id="IPR021858">
    <property type="entry name" value="Fun_TF"/>
</dbReference>
<dbReference type="Gene3D" id="4.10.240.10">
    <property type="entry name" value="Zn(2)-C6 fungal-type DNA-binding domain"/>
    <property type="match status" value="1"/>
</dbReference>
<organism evidence="8 9">
    <name type="scientific">Sporothrix eucalyptigena</name>
    <dbReference type="NCBI Taxonomy" id="1812306"/>
    <lineage>
        <taxon>Eukaryota</taxon>
        <taxon>Fungi</taxon>
        <taxon>Dikarya</taxon>
        <taxon>Ascomycota</taxon>
        <taxon>Pezizomycotina</taxon>
        <taxon>Sordariomycetes</taxon>
        <taxon>Sordariomycetidae</taxon>
        <taxon>Ophiostomatales</taxon>
        <taxon>Ophiostomataceae</taxon>
        <taxon>Sporothrix</taxon>
    </lineage>
</organism>
<dbReference type="PANTHER" id="PTHR36206:SF12">
    <property type="entry name" value="ASPERCRYPTIN BIOSYNTHESIS CLUSTER-SPECIFIC TRANSCRIPTION REGULATOR ATNN-RELATED"/>
    <property type="match status" value="1"/>
</dbReference>
<evidence type="ECO:0000256" key="4">
    <source>
        <dbReference type="ARBA" id="ARBA00023125"/>
    </source>
</evidence>
<evidence type="ECO:0000256" key="6">
    <source>
        <dbReference type="ARBA" id="ARBA00023242"/>
    </source>
</evidence>
<evidence type="ECO:0000256" key="3">
    <source>
        <dbReference type="ARBA" id="ARBA00023015"/>
    </source>
</evidence>